<proteinExistence type="predicted"/>
<dbReference type="EMBL" id="VHIQ01000004">
    <property type="protein sequence ID" value="TPV33383.1"/>
    <property type="molecule type" value="Genomic_DNA"/>
</dbReference>
<name>A0A506PHS7_9FLAO</name>
<dbReference type="InterPro" id="IPR035986">
    <property type="entry name" value="PKD_dom_sf"/>
</dbReference>
<dbReference type="PROSITE" id="PS51257">
    <property type="entry name" value="PROKAR_LIPOPROTEIN"/>
    <property type="match status" value="1"/>
</dbReference>
<dbReference type="Proteomes" id="UP000317332">
    <property type="component" value="Unassembled WGS sequence"/>
</dbReference>
<comment type="caution">
    <text evidence="2">The sequence shown here is derived from an EMBL/GenBank/DDBJ whole genome shotgun (WGS) entry which is preliminary data.</text>
</comment>
<dbReference type="RefSeq" id="WP_216746120.1">
    <property type="nucleotide sequence ID" value="NZ_VHIQ01000004.1"/>
</dbReference>
<feature type="domain" description="PKD/Chitinase" evidence="1">
    <location>
        <begin position="125"/>
        <end position="206"/>
    </location>
</feature>
<organism evidence="2 3">
    <name type="scientific">Paucihalobacter ruber</name>
    <dbReference type="NCBI Taxonomy" id="2567861"/>
    <lineage>
        <taxon>Bacteria</taxon>
        <taxon>Pseudomonadati</taxon>
        <taxon>Bacteroidota</taxon>
        <taxon>Flavobacteriia</taxon>
        <taxon>Flavobacteriales</taxon>
        <taxon>Flavobacteriaceae</taxon>
        <taxon>Paucihalobacter</taxon>
    </lineage>
</organism>
<dbReference type="SUPFAM" id="SSF49299">
    <property type="entry name" value="PKD domain"/>
    <property type="match status" value="1"/>
</dbReference>
<feature type="domain" description="PKD/Chitinase" evidence="1">
    <location>
        <begin position="42"/>
        <end position="118"/>
    </location>
</feature>
<dbReference type="AlphaFoldDB" id="A0A506PHS7"/>
<evidence type="ECO:0000259" key="1">
    <source>
        <dbReference type="SMART" id="SM00089"/>
    </source>
</evidence>
<dbReference type="SMART" id="SM00089">
    <property type="entry name" value="PKD"/>
    <property type="match status" value="2"/>
</dbReference>
<keyword evidence="3" id="KW-1185">Reference proteome</keyword>
<evidence type="ECO:0000313" key="2">
    <source>
        <dbReference type="EMBL" id="TPV33383.1"/>
    </source>
</evidence>
<dbReference type="InterPro" id="IPR013783">
    <property type="entry name" value="Ig-like_fold"/>
</dbReference>
<dbReference type="InterPro" id="IPR022409">
    <property type="entry name" value="PKD/Chitinase_dom"/>
</dbReference>
<dbReference type="Gene3D" id="2.60.40.10">
    <property type="entry name" value="Immunoglobulins"/>
    <property type="match status" value="1"/>
</dbReference>
<accession>A0A506PHS7</accession>
<evidence type="ECO:0000313" key="3">
    <source>
        <dbReference type="Proteomes" id="UP000317332"/>
    </source>
</evidence>
<dbReference type="Gene3D" id="2.60.120.430">
    <property type="entry name" value="Galactose-binding lectin"/>
    <property type="match status" value="1"/>
</dbReference>
<gene>
    <name evidence="2" type="ORF">FJ651_09845</name>
</gene>
<dbReference type="CDD" id="cd00146">
    <property type="entry name" value="PKD"/>
    <property type="match status" value="1"/>
</dbReference>
<sequence>MKIVNSTFKLMLAFLLIISCTQDDDNLDFVNNIAAPSEVSASVRITQDNTGLVTITPLAKGVASFKVDFGDGSDPADNILPGNNVIHTYAEGVYEAAITARGINGLATTVAQQIVVSFIPPSNVEVSIENDPAISKKVNVNVSADFAMFYEVDFGEVEGAEPLSANIGEGISYTYAEAGTYTISIEVMGGAAETVTITEEFEVTSIEAPLASAPTPPFRASGDVISIFTSVYENVPDFNPFPDWGQGGCCGSSWNMFELNGDEILQYTNLSYQGNQFGSPVDVSQMEFIHLDIWTADVLEAIEVSLISVSNGERPVTVQLNPNSWTSINIPISEFTDQDGFTVNDIHQLKYVGTPFAGGGTAFIDNIYFYRAATTPNTLAGDWKMAPEAGSLGVGPAPGNIEWFSCNAGCVEDRACYFDDIYRFGTDGSFTNILGAESWIEGWQGGSDSCGAPVAPHDGSNPATYIYDSAAGTVTLNGVGAYIGLAKANNQGELPNVAVPSAITYNVEFLDAATISVVIESGAGVFWQYKLVRDGDPPSSPLAGNWVMAPEAGSLGVGPAPGNIEWFSCNAGCVTERACYFDDVYQFGADGSFTNILGDESWIEPWQGGSDSCGAPVAPHDGSNPATYVYDEASGTITLNGVGAYIGLPKANNQGELPNVAVPNAVTYNVEFLDATTISVIIESGDGVFWQYRLIKI</sequence>
<reference evidence="2 3" key="1">
    <citation type="submission" date="2019-06" db="EMBL/GenBank/DDBJ databases">
        <title>Flavobacteriaceae Paucihalobacterium erythroidium CWB-1, complete genome.</title>
        <authorList>
            <person name="Wu S."/>
        </authorList>
    </citation>
    <scope>NUCLEOTIDE SEQUENCE [LARGE SCALE GENOMIC DNA]</scope>
    <source>
        <strain evidence="2 3">CWB-1</strain>
    </source>
</reference>
<protein>
    <recommendedName>
        <fullName evidence="1">PKD/Chitinase domain-containing protein</fullName>
    </recommendedName>
</protein>